<comment type="subcellular location">
    <subcellularLocation>
        <location evidence="1">Cell envelope</location>
    </subcellularLocation>
</comment>
<dbReference type="InterPro" id="IPR028082">
    <property type="entry name" value="Peripla_BP_I"/>
</dbReference>
<organism evidence="7">
    <name type="scientific">Blautia hansenii</name>
    <name type="common">Ruminococcus hansenii</name>
    <dbReference type="NCBI Taxonomy" id="1322"/>
    <lineage>
        <taxon>Bacteria</taxon>
        <taxon>Bacillati</taxon>
        <taxon>Bacillota</taxon>
        <taxon>Clostridia</taxon>
        <taxon>Lachnospirales</taxon>
        <taxon>Lachnospiraceae</taxon>
        <taxon>Blautia</taxon>
    </lineage>
</organism>
<dbReference type="PANTHER" id="PTHR46847">
    <property type="entry name" value="D-ALLOSE-BINDING PERIPLASMIC PROTEIN-RELATED"/>
    <property type="match status" value="1"/>
</dbReference>
<dbReference type="Pfam" id="PF13407">
    <property type="entry name" value="Peripla_BP_4"/>
    <property type="match status" value="1"/>
</dbReference>
<comment type="similarity">
    <text evidence="2">Belongs to the bacterial solute-binding protein 2 family.</text>
</comment>
<dbReference type="GO" id="GO:0030246">
    <property type="term" value="F:carbohydrate binding"/>
    <property type="evidence" value="ECO:0007669"/>
    <property type="project" value="UniProtKB-ARBA"/>
</dbReference>
<evidence type="ECO:0000256" key="2">
    <source>
        <dbReference type="ARBA" id="ARBA00007639"/>
    </source>
</evidence>
<dbReference type="RefSeq" id="WP_004221433.1">
    <property type="nucleotide sequence ID" value="NZ_CACRSY010000007.1"/>
</dbReference>
<proteinExistence type="inferred from homology"/>
<evidence type="ECO:0000259" key="6">
    <source>
        <dbReference type="Pfam" id="PF13407"/>
    </source>
</evidence>
<sequence>MKKVLVGLLCCMLAAGVISGCGSKEKPKSDKSQNHTEKTEEQSDTTSTEKPQEEKEPSKEPEEEKNMANDLTMQVLKEQAGTRDYTSLEELNPEPGSYIAVVVKNTKSSFWASVKRGMDDAVKDLNQKMGYKGEDKIKISFEGPSEETDVESQINIIDAVLSENPAVLCLAAIDMESCEAQLEAAAENDIPVVVLDSGVQSSLVNSVCATDNYSMGAEAANKLAEAIGGQGQVAVMTHVAASQTSRDREIGFTETIANNYPEIEIVNISHENPETSMTEMAEAVLKLYPDVKGYFGTNEHATNAVLDAVSASGREIAVLGIDAGKKQIDAVKKGTEIGTFVQNSYGMGYATVVAAMRADLELENDTFINCGYQWIDGNSIELSEYANYLYE</sequence>
<dbReference type="GO" id="GO:0030313">
    <property type="term" value="C:cell envelope"/>
    <property type="evidence" value="ECO:0007669"/>
    <property type="project" value="UniProtKB-SubCell"/>
</dbReference>
<feature type="region of interest" description="Disordered" evidence="4">
    <location>
        <begin position="22"/>
        <end position="68"/>
    </location>
</feature>
<dbReference type="PANTHER" id="PTHR46847:SF1">
    <property type="entry name" value="D-ALLOSE-BINDING PERIPLASMIC PROTEIN-RELATED"/>
    <property type="match status" value="1"/>
</dbReference>
<dbReference type="CDD" id="cd20005">
    <property type="entry name" value="PBP1_ABC_sugar_binding-like"/>
    <property type="match status" value="1"/>
</dbReference>
<feature type="signal peptide" evidence="5">
    <location>
        <begin position="1"/>
        <end position="19"/>
    </location>
</feature>
<dbReference type="SUPFAM" id="SSF53822">
    <property type="entry name" value="Periplasmic binding protein-like I"/>
    <property type="match status" value="1"/>
</dbReference>
<feature type="domain" description="Periplasmic binding protein" evidence="6">
    <location>
        <begin position="99"/>
        <end position="357"/>
    </location>
</feature>
<evidence type="ECO:0000256" key="4">
    <source>
        <dbReference type="SAM" id="MobiDB-lite"/>
    </source>
</evidence>
<accession>A0A6N2S4L2</accession>
<dbReference type="PROSITE" id="PS51257">
    <property type="entry name" value="PROKAR_LIPOPROTEIN"/>
    <property type="match status" value="1"/>
</dbReference>
<feature type="compositionally biased region" description="Basic and acidic residues" evidence="4">
    <location>
        <begin position="50"/>
        <end position="67"/>
    </location>
</feature>
<feature type="compositionally biased region" description="Basic and acidic residues" evidence="4">
    <location>
        <begin position="23"/>
        <end position="41"/>
    </location>
</feature>
<reference evidence="7" key="1">
    <citation type="submission" date="2019-11" db="EMBL/GenBank/DDBJ databases">
        <authorList>
            <person name="Feng L."/>
        </authorList>
    </citation>
    <scope>NUCLEOTIDE SEQUENCE</scope>
    <source>
        <strain evidence="7">BhanseniiLFYP23</strain>
    </source>
</reference>
<dbReference type="InterPro" id="IPR025997">
    <property type="entry name" value="SBP_2_dom"/>
</dbReference>
<evidence type="ECO:0000256" key="3">
    <source>
        <dbReference type="ARBA" id="ARBA00022729"/>
    </source>
</evidence>
<gene>
    <name evidence="7" type="primary">rbsB</name>
    <name evidence="7" type="ORF">BHLFYP23_01949</name>
</gene>
<evidence type="ECO:0000256" key="1">
    <source>
        <dbReference type="ARBA" id="ARBA00004196"/>
    </source>
</evidence>
<feature type="chain" id="PRO_5039328312" evidence="5">
    <location>
        <begin position="20"/>
        <end position="391"/>
    </location>
</feature>
<dbReference type="AlphaFoldDB" id="A0A6N2S4L2"/>
<dbReference type="EMBL" id="CACRSY010000007">
    <property type="protein sequence ID" value="VYS88623.1"/>
    <property type="molecule type" value="Genomic_DNA"/>
</dbReference>
<evidence type="ECO:0000313" key="7">
    <source>
        <dbReference type="EMBL" id="VYS88623.1"/>
    </source>
</evidence>
<evidence type="ECO:0000256" key="5">
    <source>
        <dbReference type="SAM" id="SignalP"/>
    </source>
</evidence>
<dbReference type="Gene3D" id="3.40.50.2300">
    <property type="match status" value="2"/>
</dbReference>
<name>A0A6N2S4L2_BLAHA</name>
<protein>
    <submittedName>
        <fullName evidence="7">D-ribose-binding periplasmic protein</fullName>
    </submittedName>
</protein>
<keyword evidence="3 5" id="KW-0732">Signal</keyword>